<keyword evidence="2" id="KW-0433">Leucine-rich repeat</keyword>
<dbReference type="InterPro" id="IPR044974">
    <property type="entry name" value="Disease_R_plants"/>
</dbReference>
<dbReference type="InterPro" id="IPR056789">
    <property type="entry name" value="LRR_R13L1-DRL21"/>
</dbReference>
<gene>
    <name evidence="9" type="ORF">GSCOC_T00006345001</name>
</gene>
<keyword evidence="6" id="KW-0067">ATP-binding</keyword>
<dbReference type="AlphaFoldDB" id="A0A068V9G0"/>
<dbReference type="Gene3D" id="3.80.10.10">
    <property type="entry name" value="Ribonuclease Inhibitor"/>
    <property type="match status" value="1"/>
</dbReference>
<keyword evidence="10" id="KW-1185">Reference proteome</keyword>
<dbReference type="PhylomeDB" id="A0A068V9G0"/>
<accession>A0A068V9G0</accession>
<dbReference type="EMBL" id="HG739231">
    <property type="protein sequence ID" value="CDP17172.1"/>
    <property type="molecule type" value="Genomic_DNA"/>
</dbReference>
<keyword evidence="3" id="KW-0677">Repeat</keyword>
<protein>
    <recommendedName>
        <fullName evidence="11">NB-ARC domain-containing protein</fullName>
    </recommendedName>
</protein>
<dbReference type="InterPro" id="IPR027417">
    <property type="entry name" value="P-loop_NTPase"/>
</dbReference>
<dbReference type="InterPro" id="IPR036388">
    <property type="entry name" value="WH-like_DNA-bd_sf"/>
</dbReference>
<feature type="domain" description="R13L1/DRL21-like LRR repeat region" evidence="8">
    <location>
        <begin position="340"/>
        <end position="463"/>
    </location>
</feature>
<dbReference type="GO" id="GO:0043531">
    <property type="term" value="F:ADP binding"/>
    <property type="evidence" value="ECO:0007669"/>
    <property type="project" value="InterPro"/>
</dbReference>
<dbReference type="SUPFAM" id="SSF52540">
    <property type="entry name" value="P-loop containing nucleoside triphosphate hydrolases"/>
    <property type="match status" value="1"/>
</dbReference>
<evidence type="ECO:0000259" key="7">
    <source>
        <dbReference type="Pfam" id="PF23559"/>
    </source>
</evidence>
<evidence type="ECO:0000256" key="2">
    <source>
        <dbReference type="ARBA" id="ARBA00022614"/>
    </source>
</evidence>
<comment type="similarity">
    <text evidence="1">Belongs to the disease resistance NB-LRR family.</text>
</comment>
<dbReference type="GO" id="GO:0098542">
    <property type="term" value="P:defense response to other organism"/>
    <property type="evidence" value="ECO:0007669"/>
    <property type="project" value="TreeGrafter"/>
</dbReference>
<evidence type="ECO:0000256" key="3">
    <source>
        <dbReference type="ARBA" id="ARBA00022737"/>
    </source>
</evidence>
<dbReference type="PANTHER" id="PTHR23155">
    <property type="entry name" value="DISEASE RESISTANCE PROTEIN RP"/>
    <property type="match status" value="1"/>
</dbReference>
<evidence type="ECO:0000256" key="1">
    <source>
        <dbReference type="ARBA" id="ARBA00008894"/>
    </source>
</evidence>
<dbReference type="PANTHER" id="PTHR23155:SF1205">
    <property type="entry name" value="DISEASE RESISTANCE PROTEIN RPM1"/>
    <property type="match status" value="1"/>
</dbReference>
<dbReference type="GO" id="GO:0005524">
    <property type="term" value="F:ATP binding"/>
    <property type="evidence" value="ECO:0007669"/>
    <property type="project" value="UniProtKB-KW"/>
</dbReference>
<keyword evidence="5" id="KW-0611">Plant defense</keyword>
<dbReference type="Pfam" id="PF23559">
    <property type="entry name" value="WHD_DRP"/>
    <property type="match status" value="1"/>
</dbReference>
<sequence>MVGIGKTTLTLAVYNNWKILSLHFRYGEPGSRVIVTTRSTLALSIVRTGLEYNLQHLFDEDCWEVMKQMVFLELNIQVPEKLEQIGKEIAKKCKGLPLAAKTLGSFLHSKCDEKDWYSILESAFWDLEQDKNGIIPFLALSYYHLLAHLKNCFAYRSIFLQNHEFEVDDLILLWIVEGFAEPNGGRRLEDIGKDYFKDLLRRSLFQCLSDNPNSPEICKMHDLIHGMAQSVSSNVCYWMEIESMNWYPSYGNIRHLSLSHEKSTRLPGGICKLLALQTLKLINCDELRELPPGLKNLINLRHLDLNMWGKLDFMQSNLGRLTNLQTLCVFKVGKDEGCVIQELGNMRFLRGSLCITNLNFVANETQAKEANLKEKPCLDKLELEWSKDIADSNHQAEVLEGLEPDMNLKELVITNYSGNGFPGWLSLPQLMLTSIQLQGCSSYSILPALGQLPLVKLLDIEGMSSLVHVGQTFCASNATIRFPSLASLKFHNMPSWTGLENNDMPRLCLLAFEDCPELTELPPSLDNHDSLQLTIT</sequence>
<name>A0A068V9G0_COFCA</name>
<evidence type="ECO:0000256" key="6">
    <source>
        <dbReference type="ARBA" id="ARBA00022840"/>
    </source>
</evidence>
<evidence type="ECO:0000256" key="4">
    <source>
        <dbReference type="ARBA" id="ARBA00022741"/>
    </source>
</evidence>
<feature type="domain" description="Disease resistance protein winged helix" evidence="7">
    <location>
        <begin position="158"/>
        <end position="228"/>
    </location>
</feature>
<dbReference type="SUPFAM" id="SSF52058">
    <property type="entry name" value="L domain-like"/>
    <property type="match status" value="1"/>
</dbReference>
<dbReference type="InParanoid" id="A0A068V9G0"/>
<dbReference type="Gene3D" id="1.10.8.430">
    <property type="entry name" value="Helical domain of apoptotic protease-activating factors"/>
    <property type="match status" value="1"/>
</dbReference>
<evidence type="ECO:0000259" key="8">
    <source>
        <dbReference type="Pfam" id="PF25019"/>
    </source>
</evidence>
<dbReference type="STRING" id="49390.A0A068V9G0"/>
<dbReference type="Pfam" id="PF25019">
    <property type="entry name" value="LRR_R13L1-DRL21"/>
    <property type="match status" value="1"/>
</dbReference>
<dbReference type="Gene3D" id="1.10.10.10">
    <property type="entry name" value="Winged helix-like DNA-binding domain superfamily/Winged helix DNA-binding domain"/>
    <property type="match status" value="1"/>
</dbReference>
<evidence type="ECO:0000256" key="5">
    <source>
        <dbReference type="ARBA" id="ARBA00022821"/>
    </source>
</evidence>
<dbReference type="InterPro" id="IPR058922">
    <property type="entry name" value="WHD_DRP"/>
</dbReference>
<dbReference type="FunFam" id="1.10.10.10:FF:000322">
    <property type="entry name" value="Probable disease resistance protein At1g63360"/>
    <property type="match status" value="1"/>
</dbReference>
<evidence type="ECO:0000313" key="9">
    <source>
        <dbReference type="EMBL" id="CDP17172.1"/>
    </source>
</evidence>
<proteinExistence type="inferred from homology"/>
<dbReference type="InterPro" id="IPR032675">
    <property type="entry name" value="LRR_dom_sf"/>
</dbReference>
<dbReference type="InterPro" id="IPR042197">
    <property type="entry name" value="Apaf_helical"/>
</dbReference>
<organism evidence="9 10">
    <name type="scientific">Coffea canephora</name>
    <name type="common">Robusta coffee</name>
    <dbReference type="NCBI Taxonomy" id="49390"/>
    <lineage>
        <taxon>Eukaryota</taxon>
        <taxon>Viridiplantae</taxon>
        <taxon>Streptophyta</taxon>
        <taxon>Embryophyta</taxon>
        <taxon>Tracheophyta</taxon>
        <taxon>Spermatophyta</taxon>
        <taxon>Magnoliopsida</taxon>
        <taxon>eudicotyledons</taxon>
        <taxon>Gunneridae</taxon>
        <taxon>Pentapetalae</taxon>
        <taxon>asterids</taxon>
        <taxon>lamiids</taxon>
        <taxon>Gentianales</taxon>
        <taxon>Rubiaceae</taxon>
        <taxon>Ixoroideae</taxon>
        <taxon>Gardenieae complex</taxon>
        <taxon>Bertiereae - Coffeeae clade</taxon>
        <taxon>Coffeeae</taxon>
        <taxon>Coffea</taxon>
    </lineage>
</organism>
<evidence type="ECO:0008006" key="11">
    <source>
        <dbReference type="Google" id="ProtNLM"/>
    </source>
</evidence>
<keyword evidence="4" id="KW-0547">Nucleotide-binding</keyword>
<dbReference type="Gramene" id="CDP17172">
    <property type="protein sequence ID" value="CDP17172"/>
    <property type="gene ID" value="GSCOC_T00006345001"/>
</dbReference>
<dbReference type="Proteomes" id="UP000295252">
    <property type="component" value="Chromosome IV"/>
</dbReference>
<reference evidence="10" key="1">
    <citation type="journal article" date="2014" name="Science">
        <title>The coffee genome provides insight into the convergent evolution of caffeine biosynthesis.</title>
        <authorList>
            <person name="Denoeud F."/>
            <person name="Carretero-Paulet L."/>
            <person name="Dereeper A."/>
            <person name="Droc G."/>
            <person name="Guyot R."/>
            <person name="Pietrella M."/>
            <person name="Zheng C."/>
            <person name="Alberti A."/>
            <person name="Anthony F."/>
            <person name="Aprea G."/>
            <person name="Aury J.M."/>
            <person name="Bento P."/>
            <person name="Bernard M."/>
            <person name="Bocs S."/>
            <person name="Campa C."/>
            <person name="Cenci A."/>
            <person name="Combes M.C."/>
            <person name="Crouzillat D."/>
            <person name="Da Silva C."/>
            <person name="Daddiego L."/>
            <person name="De Bellis F."/>
            <person name="Dussert S."/>
            <person name="Garsmeur O."/>
            <person name="Gayraud T."/>
            <person name="Guignon V."/>
            <person name="Jahn K."/>
            <person name="Jamilloux V."/>
            <person name="Joet T."/>
            <person name="Labadie K."/>
            <person name="Lan T."/>
            <person name="Leclercq J."/>
            <person name="Lepelley M."/>
            <person name="Leroy T."/>
            <person name="Li L.T."/>
            <person name="Librado P."/>
            <person name="Lopez L."/>
            <person name="Munoz A."/>
            <person name="Noel B."/>
            <person name="Pallavicini A."/>
            <person name="Perrotta G."/>
            <person name="Poncet V."/>
            <person name="Pot D."/>
            <person name="Priyono X."/>
            <person name="Rigoreau M."/>
            <person name="Rouard M."/>
            <person name="Rozas J."/>
            <person name="Tranchant-Dubreuil C."/>
            <person name="VanBuren R."/>
            <person name="Zhang Q."/>
            <person name="Andrade A.C."/>
            <person name="Argout X."/>
            <person name="Bertrand B."/>
            <person name="de Kochko A."/>
            <person name="Graziosi G."/>
            <person name="Henry R.J."/>
            <person name="Jayarama X."/>
            <person name="Ming R."/>
            <person name="Nagai C."/>
            <person name="Rounsley S."/>
            <person name="Sankoff D."/>
            <person name="Giuliano G."/>
            <person name="Albert V.A."/>
            <person name="Wincker P."/>
            <person name="Lashermes P."/>
        </authorList>
    </citation>
    <scope>NUCLEOTIDE SEQUENCE [LARGE SCALE GENOMIC DNA]</scope>
    <source>
        <strain evidence="10">cv. DH200-94</strain>
    </source>
</reference>
<evidence type="ECO:0000313" key="10">
    <source>
        <dbReference type="Proteomes" id="UP000295252"/>
    </source>
</evidence>